<sequence>MASQGQDLHISLHLIPHVALGKVGRACVRLFLPKLYRQGGSNKVHQDTLRRLYNECVREAVRTTTPETLARWPATYDAAYKLYQDQLGKLHMGSLDISVADMDKFNVRLRDLMDVIPEFQQSFYVHEVRGTKGSYAHEGTEILERNLSLDELCQFLDPAMIEPSEWWIDVGCEVSYDNHVLQWLQAAHTEMVEVCLPKSAPGAAQRLVNGKNFILDRTSLLGDFAGFRAYPERLGDNDSVIYLHAYTTDKSATYQLHTGAFRRHRPSDLLPDKMKGLLKDVQQISSVFGDCADAELGVPRCVRLEVRAKLSTSREHLTQLSETFLEQAVVAIPVEQWWTYRFYRVAALNYVFQELELASSESRLWKQSLGIRAIAVWMLNGMIFHQGEDNAEII</sequence>
<name>A0A067QK52_9AGAM</name>
<reference evidence="2" key="1">
    <citation type="journal article" date="2014" name="Proc. Natl. Acad. Sci. U.S.A.">
        <title>Extensive sampling of basidiomycete genomes demonstrates inadequacy of the white-rot/brown-rot paradigm for wood decay fungi.</title>
        <authorList>
            <person name="Riley R."/>
            <person name="Salamov A.A."/>
            <person name="Brown D.W."/>
            <person name="Nagy L.G."/>
            <person name="Floudas D."/>
            <person name="Held B.W."/>
            <person name="Levasseur A."/>
            <person name="Lombard V."/>
            <person name="Morin E."/>
            <person name="Otillar R."/>
            <person name="Lindquist E.A."/>
            <person name="Sun H."/>
            <person name="LaButti K.M."/>
            <person name="Schmutz J."/>
            <person name="Jabbour D."/>
            <person name="Luo H."/>
            <person name="Baker S.E."/>
            <person name="Pisabarro A.G."/>
            <person name="Walton J.D."/>
            <person name="Blanchette R.A."/>
            <person name="Henrissat B."/>
            <person name="Martin F."/>
            <person name="Cullen D."/>
            <person name="Hibbett D.S."/>
            <person name="Grigoriev I.V."/>
        </authorList>
    </citation>
    <scope>NUCLEOTIDE SEQUENCE [LARGE SCALE GENOMIC DNA]</scope>
    <source>
        <strain evidence="2">MUCL 33604</strain>
    </source>
</reference>
<dbReference type="AlphaFoldDB" id="A0A067QK52"/>
<keyword evidence="2" id="KW-1185">Reference proteome</keyword>
<evidence type="ECO:0000313" key="1">
    <source>
        <dbReference type="EMBL" id="KDQ63897.1"/>
    </source>
</evidence>
<dbReference type="OrthoDB" id="3261690at2759"/>
<dbReference type="HOGENOM" id="CLU_047288_0_0_1"/>
<dbReference type="Proteomes" id="UP000027265">
    <property type="component" value="Unassembled WGS sequence"/>
</dbReference>
<gene>
    <name evidence="1" type="ORF">JAAARDRAFT_118807</name>
</gene>
<accession>A0A067QK52</accession>
<dbReference type="InParanoid" id="A0A067QK52"/>
<feature type="non-terminal residue" evidence="1">
    <location>
        <position position="394"/>
    </location>
</feature>
<organism evidence="1 2">
    <name type="scientific">Jaapia argillacea MUCL 33604</name>
    <dbReference type="NCBI Taxonomy" id="933084"/>
    <lineage>
        <taxon>Eukaryota</taxon>
        <taxon>Fungi</taxon>
        <taxon>Dikarya</taxon>
        <taxon>Basidiomycota</taxon>
        <taxon>Agaricomycotina</taxon>
        <taxon>Agaricomycetes</taxon>
        <taxon>Agaricomycetidae</taxon>
        <taxon>Jaapiales</taxon>
        <taxon>Jaapiaceae</taxon>
        <taxon>Jaapia</taxon>
    </lineage>
</organism>
<protein>
    <submittedName>
        <fullName evidence="1">Uncharacterized protein</fullName>
    </submittedName>
</protein>
<evidence type="ECO:0000313" key="2">
    <source>
        <dbReference type="Proteomes" id="UP000027265"/>
    </source>
</evidence>
<proteinExistence type="predicted"/>
<dbReference type="EMBL" id="KL197709">
    <property type="protein sequence ID" value="KDQ63897.1"/>
    <property type="molecule type" value="Genomic_DNA"/>
</dbReference>